<evidence type="ECO:0000256" key="3">
    <source>
        <dbReference type="ARBA" id="ARBA00022729"/>
    </source>
</evidence>
<dbReference type="GO" id="GO:0008239">
    <property type="term" value="F:dipeptidyl-peptidase activity"/>
    <property type="evidence" value="ECO:0007669"/>
    <property type="project" value="TreeGrafter"/>
</dbReference>
<sequence>MFKILMFCSFVVGCRSQFQDNFVTDDVLENTVTTNVQEQFFEQRKDHFVNPDQTGTFGQRYFENLQYFKPYGPVFFILSGEGEAQPDYVEAERTFLSQLAQIYGGALLILEHRYYGKSVPTGNYSKYEFLSSKQAIEDAAYFVRTLKEQPRYFNSPFIVSGCSYSGSLATWLRARHPTLTTGAVAFSAPLEVQLDFEEYKSAVSDSLWRISEPCAGRLRDALDLLNAELQLDLDSRTDTLNNLKLGTENLTTYEPEAVRERLLTEILFVMGGMLQTRTQDDIRTICRDRVENLRYPLLEVLGHLFQNKTNFEDSGYDLNGWSYQLCNEFGWFVASAEVDDDPNDWPNLFNFNVSLENASGFCRAIFGDEFVSDEIRRKVAETRDYYGGRRELNVTNVLFVEGENDPWRPLQMESQFIKRNNVLVIIKGGTHCEGMFPSFQPEIRNAQSIIHSKVLDWIGLPNPTDQRLQKGYYNNPSNGYSKQFSDNKVTANQPAQIYGFPWLFVPVYG</sequence>
<evidence type="ECO:0000313" key="7">
    <source>
        <dbReference type="EMBL" id="CAD5228294.1"/>
    </source>
</evidence>
<accession>A0A811LMG0</accession>
<proteinExistence type="inferred from homology"/>
<comment type="caution">
    <text evidence="7">The sequence shown here is derived from an EMBL/GenBank/DDBJ whole genome shotgun (WGS) entry which is preliminary data.</text>
</comment>
<dbReference type="Gene3D" id="1.20.120.980">
    <property type="entry name" value="Serine carboxypeptidase S28, SKS domain"/>
    <property type="match status" value="1"/>
</dbReference>
<dbReference type="PANTHER" id="PTHR11010">
    <property type="entry name" value="PROTEASE S28 PRO-X CARBOXYPEPTIDASE-RELATED"/>
    <property type="match status" value="1"/>
</dbReference>
<dbReference type="EMBL" id="CAJFCW020000006">
    <property type="protein sequence ID" value="CAG9124321.1"/>
    <property type="molecule type" value="Genomic_DNA"/>
</dbReference>
<dbReference type="SUPFAM" id="SSF53474">
    <property type="entry name" value="alpha/beta-Hydrolases"/>
    <property type="match status" value="1"/>
</dbReference>
<evidence type="ECO:0008006" key="9">
    <source>
        <dbReference type="Google" id="ProtNLM"/>
    </source>
</evidence>
<dbReference type="InterPro" id="IPR042269">
    <property type="entry name" value="Ser_carbopepase_S28_SKS"/>
</dbReference>
<evidence type="ECO:0000256" key="1">
    <source>
        <dbReference type="ARBA" id="ARBA00011079"/>
    </source>
</evidence>
<dbReference type="GO" id="GO:0070008">
    <property type="term" value="F:serine-type exopeptidase activity"/>
    <property type="evidence" value="ECO:0007669"/>
    <property type="project" value="InterPro"/>
</dbReference>
<gene>
    <name evidence="7" type="ORF">BOKJ2_LOCUS12606</name>
</gene>
<dbReference type="OrthoDB" id="1735038at2759"/>
<dbReference type="Gene3D" id="3.40.50.1820">
    <property type="entry name" value="alpha/beta hydrolase"/>
    <property type="match status" value="1"/>
</dbReference>
<dbReference type="InterPro" id="IPR029058">
    <property type="entry name" value="AB_hydrolase_fold"/>
</dbReference>
<keyword evidence="3 6" id="KW-0732">Signal</keyword>
<name>A0A811LMG0_9BILA</name>
<feature type="signal peptide" evidence="6">
    <location>
        <begin position="1"/>
        <end position="16"/>
    </location>
</feature>
<evidence type="ECO:0000256" key="6">
    <source>
        <dbReference type="SAM" id="SignalP"/>
    </source>
</evidence>
<dbReference type="GO" id="GO:0006508">
    <property type="term" value="P:proteolysis"/>
    <property type="evidence" value="ECO:0007669"/>
    <property type="project" value="UniProtKB-KW"/>
</dbReference>
<keyword evidence="8" id="KW-1185">Reference proteome</keyword>
<dbReference type="EMBL" id="CAJFDH010000006">
    <property type="protein sequence ID" value="CAD5228294.1"/>
    <property type="molecule type" value="Genomic_DNA"/>
</dbReference>
<evidence type="ECO:0000256" key="4">
    <source>
        <dbReference type="ARBA" id="ARBA00022801"/>
    </source>
</evidence>
<evidence type="ECO:0000313" key="8">
    <source>
        <dbReference type="Proteomes" id="UP000614601"/>
    </source>
</evidence>
<evidence type="ECO:0000256" key="5">
    <source>
        <dbReference type="ARBA" id="ARBA00023180"/>
    </source>
</evidence>
<dbReference type="Proteomes" id="UP000783686">
    <property type="component" value="Unassembled WGS sequence"/>
</dbReference>
<dbReference type="PANTHER" id="PTHR11010:SF117">
    <property type="entry name" value="SERINE PROTEASE 16"/>
    <property type="match status" value="1"/>
</dbReference>
<protein>
    <recommendedName>
        <fullName evidence="9">Serine protease</fullName>
    </recommendedName>
</protein>
<comment type="similarity">
    <text evidence="1">Belongs to the peptidase S28 family.</text>
</comment>
<evidence type="ECO:0000256" key="2">
    <source>
        <dbReference type="ARBA" id="ARBA00022670"/>
    </source>
</evidence>
<dbReference type="InterPro" id="IPR008758">
    <property type="entry name" value="Peptidase_S28"/>
</dbReference>
<dbReference type="Pfam" id="PF05577">
    <property type="entry name" value="Peptidase_S28"/>
    <property type="match status" value="2"/>
</dbReference>
<dbReference type="AlphaFoldDB" id="A0A811LMG0"/>
<keyword evidence="5" id="KW-0325">Glycoprotein</keyword>
<reference evidence="7" key="1">
    <citation type="submission" date="2020-09" db="EMBL/GenBank/DDBJ databases">
        <authorList>
            <person name="Kikuchi T."/>
        </authorList>
    </citation>
    <scope>NUCLEOTIDE SEQUENCE</scope>
    <source>
        <strain evidence="7">SH1</strain>
    </source>
</reference>
<dbReference type="Proteomes" id="UP000614601">
    <property type="component" value="Unassembled WGS sequence"/>
</dbReference>
<keyword evidence="2" id="KW-0645">Protease</keyword>
<feature type="chain" id="PRO_5036221425" description="Serine protease" evidence="6">
    <location>
        <begin position="17"/>
        <end position="509"/>
    </location>
</feature>
<organism evidence="7 8">
    <name type="scientific">Bursaphelenchus okinawaensis</name>
    <dbReference type="NCBI Taxonomy" id="465554"/>
    <lineage>
        <taxon>Eukaryota</taxon>
        <taxon>Metazoa</taxon>
        <taxon>Ecdysozoa</taxon>
        <taxon>Nematoda</taxon>
        <taxon>Chromadorea</taxon>
        <taxon>Rhabditida</taxon>
        <taxon>Tylenchina</taxon>
        <taxon>Tylenchomorpha</taxon>
        <taxon>Aphelenchoidea</taxon>
        <taxon>Aphelenchoididae</taxon>
        <taxon>Bursaphelenchus</taxon>
    </lineage>
</organism>
<keyword evidence="4" id="KW-0378">Hydrolase</keyword>